<dbReference type="RefSeq" id="XP_033460961.1">
    <property type="nucleotide sequence ID" value="XM_033608396.1"/>
</dbReference>
<dbReference type="PANTHER" id="PTHR10622:SF10">
    <property type="entry name" value="HET DOMAIN-CONTAINING PROTEIN"/>
    <property type="match status" value="1"/>
</dbReference>
<dbReference type="OrthoDB" id="20872at2759"/>
<evidence type="ECO:0000313" key="2">
    <source>
        <dbReference type="Proteomes" id="UP000504637"/>
    </source>
</evidence>
<evidence type="ECO:0000313" key="3">
    <source>
        <dbReference type="RefSeq" id="XP_033460961.1"/>
    </source>
</evidence>
<evidence type="ECO:0000259" key="1">
    <source>
        <dbReference type="Pfam" id="PF06985"/>
    </source>
</evidence>
<gene>
    <name evidence="3" type="ORF">K489DRAFT_429954</name>
</gene>
<dbReference type="PANTHER" id="PTHR10622">
    <property type="entry name" value="HET DOMAIN-CONTAINING PROTEIN"/>
    <property type="match status" value="1"/>
</dbReference>
<sequence>MRLLNTETLQLSNDSAHPATHQYAILSHRWQQPEVTFAELNGDPNYLKNDALQTPSAKKIRQACQVARHRDPPVEWIWIDTCCIDKSNAVEEGRCINSMMEWYSKSSVCITFLYDVDGLSTNHPRSEWFDRGWCLQELVAPRYMEFFGRNWNFIGVKHQLANELQHWSGIETKYLTGQAHFSDASVATRMSWMAGRTTTVVEDIAYSLLGLLGVYLAPQYGEGVQAFARLQKTLLETSLDESLFAWTIPQHGLQCYRSLGSSIAWAPKEWGLLAPSPDCFAQSAGIVVDPSKVVSRPFGGIGLTARGVLINSPLKGHTDVMNFLGRPRSHIILILNCWASFDRKAPTMHIELVKREDEYVRVHCEELLQKVGARVPANQTMGVEIPIPYQLTVFQPTFNLR</sequence>
<dbReference type="Proteomes" id="UP000504637">
    <property type="component" value="Unplaced"/>
</dbReference>
<organism evidence="3">
    <name type="scientific">Dissoconium aciculare CBS 342.82</name>
    <dbReference type="NCBI Taxonomy" id="1314786"/>
    <lineage>
        <taxon>Eukaryota</taxon>
        <taxon>Fungi</taxon>
        <taxon>Dikarya</taxon>
        <taxon>Ascomycota</taxon>
        <taxon>Pezizomycotina</taxon>
        <taxon>Dothideomycetes</taxon>
        <taxon>Dothideomycetidae</taxon>
        <taxon>Mycosphaerellales</taxon>
        <taxon>Dissoconiaceae</taxon>
        <taxon>Dissoconium</taxon>
    </lineage>
</organism>
<keyword evidence="2" id="KW-1185">Reference proteome</keyword>
<protein>
    <recommendedName>
        <fullName evidence="1">Heterokaryon incompatibility domain-containing protein</fullName>
    </recommendedName>
</protein>
<proteinExistence type="predicted"/>
<dbReference type="InterPro" id="IPR010730">
    <property type="entry name" value="HET"/>
</dbReference>
<dbReference type="Pfam" id="PF06985">
    <property type="entry name" value="HET"/>
    <property type="match status" value="1"/>
</dbReference>
<name>A0A6J3M7E2_9PEZI</name>
<feature type="domain" description="Heterokaryon incompatibility" evidence="1">
    <location>
        <begin position="23"/>
        <end position="115"/>
    </location>
</feature>
<reference evidence="3" key="2">
    <citation type="submission" date="2020-04" db="EMBL/GenBank/DDBJ databases">
        <authorList>
            <consortium name="NCBI Genome Project"/>
        </authorList>
    </citation>
    <scope>NUCLEOTIDE SEQUENCE</scope>
    <source>
        <strain evidence="3">CBS 342.82</strain>
    </source>
</reference>
<dbReference type="AlphaFoldDB" id="A0A6J3M7E2"/>
<reference evidence="3" key="3">
    <citation type="submission" date="2025-08" db="UniProtKB">
        <authorList>
            <consortium name="RefSeq"/>
        </authorList>
    </citation>
    <scope>IDENTIFICATION</scope>
    <source>
        <strain evidence="3">CBS 342.82</strain>
    </source>
</reference>
<accession>A0A6J3M7E2</accession>
<dbReference type="GeneID" id="54366196"/>
<reference evidence="3" key="1">
    <citation type="submission" date="2020-01" db="EMBL/GenBank/DDBJ databases">
        <authorList>
            <consortium name="DOE Joint Genome Institute"/>
            <person name="Haridas S."/>
            <person name="Albert R."/>
            <person name="Binder M."/>
            <person name="Bloem J."/>
            <person name="Labutti K."/>
            <person name="Salamov A."/>
            <person name="Andreopoulos B."/>
            <person name="Baker S.E."/>
            <person name="Barry K."/>
            <person name="Bills G."/>
            <person name="Bluhm B.H."/>
            <person name="Cannon C."/>
            <person name="Castanera R."/>
            <person name="Culley D.E."/>
            <person name="Daum C."/>
            <person name="Ezra D."/>
            <person name="Gonzalez J.B."/>
            <person name="Henrissat B."/>
            <person name="Kuo A."/>
            <person name="Liang C."/>
            <person name="Lipzen A."/>
            <person name="Lutzoni F."/>
            <person name="Magnuson J."/>
            <person name="Mondo S."/>
            <person name="Nolan M."/>
            <person name="Ohm R."/>
            <person name="Pangilinan J."/>
            <person name="Park H.-J."/>
            <person name="Ramirez L."/>
            <person name="Alfaro M."/>
            <person name="Sun H."/>
            <person name="Tritt A."/>
            <person name="Yoshinaga Y."/>
            <person name="Zwiers L.-H."/>
            <person name="Turgeon B.G."/>
            <person name="Goodwin S.B."/>
            <person name="Spatafora J.W."/>
            <person name="Crous P.W."/>
            <person name="Grigoriev I.V."/>
        </authorList>
    </citation>
    <scope>NUCLEOTIDE SEQUENCE</scope>
    <source>
        <strain evidence="3">CBS 342.82</strain>
    </source>
</reference>